<dbReference type="InterPro" id="IPR038416">
    <property type="entry name" value="Ribosom_S30AE_C_sf"/>
</dbReference>
<dbReference type="EMBL" id="CP000916">
    <property type="protein sequence ID" value="ACM23027.1"/>
    <property type="molecule type" value="Genomic_DNA"/>
</dbReference>
<dbReference type="InterPro" id="IPR003489">
    <property type="entry name" value="RHF/RaiA"/>
</dbReference>
<comment type="subcellular location">
    <subcellularLocation>
        <location evidence="2">Cytoplasm</location>
    </subcellularLocation>
</comment>
<dbReference type="AlphaFoldDB" id="B9K7U4"/>
<reference evidence="5 6" key="1">
    <citation type="journal article" date="2009" name="Biosci. Biotechnol. Biochem.">
        <title>WeGAS: a web-based microbial genome annotation system.</title>
        <authorList>
            <person name="Lee D."/>
            <person name="Seo H."/>
            <person name="Park C."/>
            <person name="Park K."/>
        </authorList>
    </citation>
    <scope>NUCLEOTIDE SEQUENCE [LARGE SCALE GENOMIC DNA]</scope>
    <source>
        <strain evidence="6">ATCC 49049 / DSM 4359 / NBRC 107923 / NS-E</strain>
    </source>
</reference>
<evidence type="ECO:0000256" key="2">
    <source>
        <dbReference type="HAMAP-Rule" id="MF_00839"/>
    </source>
</evidence>
<keyword evidence="2" id="KW-0963">Cytoplasm</keyword>
<comment type="subunit">
    <text evidence="2">Interacts with 100S ribosomes.</text>
</comment>
<dbReference type="RefSeq" id="WP_015919344.1">
    <property type="nucleotide sequence ID" value="NC_011978.1"/>
</dbReference>
<dbReference type="Pfam" id="PF16321">
    <property type="entry name" value="Ribosom_S30AE_C"/>
    <property type="match status" value="1"/>
</dbReference>
<dbReference type="KEGG" id="tna:CTN_0851"/>
<organism evidence="5 6">
    <name type="scientific">Thermotoga neapolitana (strain ATCC 49049 / DSM 4359 / NBRC 107923 / NS-E)</name>
    <dbReference type="NCBI Taxonomy" id="309803"/>
    <lineage>
        <taxon>Bacteria</taxon>
        <taxon>Thermotogati</taxon>
        <taxon>Thermotogota</taxon>
        <taxon>Thermotogae</taxon>
        <taxon>Thermotogales</taxon>
        <taxon>Thermotogaceae</taxon>
        <taxon>Thermotoga</taxon>
    </lineage>
</organism>
<dbReference type="PANTHER" id="PTHR33231:SF1">
    <property type="entry name" value="30S RIBOSOMAL PROTEIN"/>
    <property type="match status" value="1"/>
</dbReference>
<proteinExistence type="inferred from homology"/>
<feature type="region of interest" description="Disordered" evidence="3">
    <location>
        <begin position="95"/>
        <end position="119"/>
    </location>
</feature>
<keyword evidence="1 2" id="KW-0810">Translation regulation</keyword>
<dbReference type="InterPro" id="IPR034694">
    <property type="entry name" value="HPF_long/plastid"/>
</dbReference>
<dbReference type="HOGENOM" id="CLU_071472_0_3_0"/>
<dbReference type="NCBIfam" id="TIGR00741">
    <property type="entry name" value="yfiA"/>
    <property type="match status" value="1"/>
</dbReference>
<dbReference type="GO" id="GO:0022627">
    <property type="term" value="C:cytosolic small ribosomal subunit"/>
    <property type="evidence" value="ECO:0007669"/>
    <property type="project" value="TreeGrafter"/>
</dbReference>
<dbReference type="STRING" id="309803.CTN_0851"/>
<dbReference type="PANTHER" id="PTHR33231">
    <property type="entry name" value="30S RIBOSOMAL PROTEIN"/>
    <property type="match status" value="1"/>
</dbReference>
<keyword evidence="5" id="KW-0687">Ribonucleoprotein</keyword>
<dbReference type="Proteomes" id="UP000000445">
    <property type="component" value="Chromosome"/>
</dbReference>
<dbReference type="InterPro" id="IPR050574">
    <property type="entry name" value="HPF/YfiA_ribosome-assoc"/>
</dbReference>
<dbReference type="GO" id="GO:0043024">
    <property type="term" value="F:ribosomal small subunit binding"/>
    <property type="evidence" value="ECO:0007669"/>
    <property type="project" value="TreeGrafter"/>
</dbReference>
<feature type="compositionally biased region" description="Basic and acidic residues" evidence="3">
    <location>
        <begin position="95"/>
        <end position="111"/>
    </location>
</feature>
<dbReference type="Pfam" id="PF02482">
    <property type="entry name" value="Ribosomal_S30AE"/>
    <property type="match status" value="1"/>
</dbReference>
<evidence type="ECO:0000313" key="6">
    <source>
        <dbReference type="Proteomes" id="UP000000445"/>
    </source>
</evidence>
<dbReference type="GO" id="GO:0045900">
    <property type="term" value="P:negative regulation of translational elongation"/>
    <property type="evidence" value="ECO:0007669"/>
    <property type="project" value="TreeGrafter"/>
</dbReference>
<keyword evidence="6" id="KW-1185">Reference proteome</keyword>
<name>B9K7U4_THENN</name>
<comment type="similarity">
    <text evidence="2">Belongs to the HPF/YfiA ribosome-associated protein family. Long HPF subfamily.</text>
</comment>
<dbReference type="Gene3D" id="3.30.160.100">
    <property type="entry name" value="Ribosome hibernation promotion factor-like"/>
    <property type="match status" value="1"/>
</dbReference>
<dbReference type="InterPro" id="IPR036567">
    <property type="entry name" value="RHF-like"/>
</dbReference>
<evidence type="ECO:0000256" key="1">
    <source>
        <dbReference type="ARBA" id="ARBA00022845"/>
    </source>
</evidence>
<dbReference type="CDD" id="cd00552">
    <property type="entry name" value="RaiA"/>
    <property type="match status" value="1"/>
</dbReference>
<evidence type="ECO:0000259" key="4">
    <source>
        <dbReference type="Pfam" id="PF16321"/>
    </source>
</evidence>
<dbReference type="SUPFAM" id="SSF69754">
    <property type="entry name" value="Ribosome binding protein Y (YfiA homologue)"/>
    <property type="match status" value="1"/>
</dbReference>
<accession>B9K7U4</accession>
<feature type="domain" description="Sigma 54 modulation/S30EA ribosomal protein C-terminal" evidence="4">
    <location>
        <begin position="120"/>
        <end position="171"/>
    </location>
</feature>
<dbReference type="eggNOG" id="COG1544">
    <property type="taxonomic scope" value="Bacteria"/>
</dbReference>
<evidence type="ECO:0000313" key="5">
    <source>
        <dbReference type="EMBL" id="ACM23027.1"/>
    </source>
</evidence>
<protein>
    <recommendedName>
        <fullName evidence="2">Ribosome hibernation promoting factor</fullName>
        <shortName evidence="2">HPF</shortName>
    </recommendedName>
</protein>
<dbReference type="Gene3D" id="3.30.505.50">
    <property type="entry name" value="Sigma 54 modulation/S30EA ribosomal protein, C-terminal domain"/>
    <property type="match status" value="1"/>
</dbReference>
<dbReference type="HAMAP" id="MF_00839">
    <property type="entry name" value="HPF"/>
    <property type="match status" value="1"/>
</dbReference>
<sequence length="178" mass="20826">MDYRITGKGVEISDAIKNYLEKRLDKVDRVIYDDELVSFNVRIEKDGKNQYVVKFNMNLKGNIINVEERHPDIYTAIDFASDALEKQVKKLKEKIKNHDHRRSVPVERPLEEPGEFSPSDKISSVKRVSLLNMDLDEAVMQMEELNHKFLVFRNVNTGEINMLYRDEDGEIHLLEMAE</sequence>
<evidence type="ECO:0000256" key="3">
    <source>
        <dbReference type="SAM" id="MobiDB-lite"/>
    </source>
</evidence>
<dbReference type="InterPro" id="IPR032528">
    <property type="entry name" value="Ribosom_S30AE_C"/>
</dbReference>
<comment type="function">
    <text evidence="2">Required for dimerization of active 70S ribosomes into 100S ribosomes in stationary phase; 100S ribosomes are translationally inactive and sometimes present during exponential growth.</text>
</comment>
<gene>
    <name evidence="2" type="primary">hpf</name>
    <name evidence="5" type="ordered locus">CTN_0851</name>
</gene>
<keyword evidence="5" id="KW-0689">Ribosomal protein</keyword>